<keyword evidence="3 4" id="KW-0456">Lyase</keyword>
<name>A0A6G5QEF0_9BACT</name>
<dbReference type="Pfam" id="PF02621">
    <property type="entry name" value="VitK2_biosynth"/>
    <property type="match status" value="2"/>
</dbReference>
<dbReference type="UniPathway" id="UPA00079"/>
<dbReference type="EMBL" id="CP012542">
    <property type="protein sequence ID" value="QCD44004.1"/>
    <property type="molecule type" value="Genomic_DNA"/>
</dbReference>
<dbReference type="SUPFAM" id="SSF53850">
    <property type="entry name" value="Periplasmic binding protein-like II"/>
    <property type="match status" value="1"/>
</dbReference>
<comment type="catalytic activity">
    <reaction evidence="4">
        <text>chorismate = 3-[(1-carboxyvinyl)-oxy]benzoate + H2O</text>
        <dbReference type="Rhea" id="RHEA:40051"/>
        <dbReference type="ChEBI" id="CHEBI:15377"/>
        <dbReference type="ChEBI" id="CHEBI:29748"/>
        <dbReference type="ChEBI" id="CHEBI:76981"/>
        <dbReference type="EC" id="4.2.1.151"/>
    </reaction>
</comment>
<evidence type="ECO:0000313" key="5">
    <source>
        <dbReference type="EMBL" id="QCD44004.1"/>
    </source>
</evidence>
<comment type="function">
    <text evidence="4">Catalyzes the dehydration of chorismate into 3-[(1-carboxyvinyl)oxy]benzoate, a step in the biosynthesis of menaquinone (MK, vitamin K2).</text>
</comment>
<dbReference type="Proteomes" id="UP000503264">
    <property type="component" value="Chromosome"/>
</dbReference>
<dbReference type="InterPro" id="IPR030868">
    <property type="entry name" value="MqnA"/>
</dbReference>
<dbReference type="RefSeq" id="WP_171993294.1">
    <property type="nucleotide sequence ID" value="NZ_CP012542.1"/>
</dbReference>
<evidence type="ECO:0000256" key="1">
    <source>
        <dbReference type="ARBA" id="ARBA00004863"/>
    </source>
</evidence>
<dbReference type="PANTHER" id="PTHR37690:SF1">
    <property type="entry name" value="CHORISMATE DEHYDRATASE"/>
    <property type="match status" value="1"/>
</dbReference>
<evidence type="ECO:0000256" key="2">
    <source>
        <dbReference type="ARBA" id="ARBA00022428"/>
    </source>
</evidence>
<sequence length="227" mass="25997">MKFGKIDYLNLLPFHIFLKRSSLTNAVKKGIEHKKDVPSKLNKALLNNRIDAAVISSIESRRSKYKKLNFGIVAKKDVKSVLVRKSSEPKLDVASASSNMLAKILNIKGEVIIGDRALKAYLQEGESKFYDLGKIWHSRTGLPFVFGRFCYTKNASAYNKLVKNFLKQNIKIPRYILEQYATSRGISPNDIKWYLKFITYKMGKKEQQGLKIFIKKARAMGFNPKQL</sequence>
<reference evidence="5 6" key="1">
    <citation type="submission" date="2016-07" db="EMBL/GenBank/DDBJ databases">
        <title>Comparative genomics of the Campylobacter concisus group.</title>
        <authorList>
            <person name="Miller W.G."/>
            <person name="Yee E."/>
            <person name="Chapman M.H."/>
            <person name="Huynh S."/>
            <person name="Bono J.L."/>
            <person name="On S.L.W."/>
            <person name="StLeger J."/>
            <person name="Foster G."/>
            <person name="Parker C.T."/>
        </authorList>
    </citation>
    <scope>NUCLEOTIDE SEQUENCE [LARGE SCALE GENOMIC DNA]</scope>
    <source>
        <strain evidence="5 6">CCUG 21559</strain>
    </source>
</reference>
<evidence type="ECO:0000313" key="6">
    <source>
        <dbReference type="Proteomes" id="UP000503264"/>
    </source>
</evidence>
<evidence type="ECO:0000256" key="4">
    <source>
        <dbReference type="HAMAP-Rule" id="MF_00995"/>
    </source>
</evidence>
<comment type="similarity">
    <text evidence="4">Belongs to the MqnA/MqnD family. MqnA subfamily.</text>
</comment>
<keyword evidence="6" id="KW-1185">Reference proteome</keyword>
<protein>
    <recommendedName>
        <fullName evidence="4">Chorismate dehydratase</fullName>
        <ecNumber evidence="4">4.2.1.151</ecNumber>
    </recommendedName>
    <alternativeName>
        <fullName evidence="4">Menaquinone biosynthetic enzyme MqnA</fullName>
    </alternativeName>
</protein>
<dbReference type="InterPro" id="IPR003773">
    <property type="entry name" value="Menaquinone_biosynth"/>
</dbReference>
<accession>A0A6G5QEF0</accession>
<dbReference type="GO" id="GO:0016836">
    <property type="term" value="F:hydro-lyase activity"/>
    <property type="evidence" value="ECO:0007669"/>
    <property type="project" value="UniProtKB-UniRule"/>
</dbReference>
<dbReference type="AlphaFoldDB" id="A0A6G5QEF0"/>
<dbReference type="PANTHER" id="PTHR37690">
    <property type="entry name" value="CHORISMATE DEHYDRATASE"/>
    <property type="match status" value="1"/>
</dbReference>
<organism evidence="5 6">
    <name type="scientific">Campylobacter mucosalis CCUG 21559</name>
    <dbReference type="NCBI Taxonomy" id="1032067"/>
    <lineage>
        <taxon>Bacteria</taxon>
        <taxon>Pseudomonadati</taxon>
        <taxon>Campylobacterota</taxon>
        <taxon>Epsilonproteobacteria</taxon>
        <taxon>Campylobacterales</taxon>
        <taxon>Campylobacteraceae</taxon>
        <taxon>Campylobacter</taxon>
    </lineage>
</organism>
<gene>
    <name evidence="5" type="primary">mqnA2</name>
    <name evidence="4" type="synonym">mqnA</name>
    <name evidence="5" type="ORF">CMUC_0185</name>
</gene>
<keyword evidence="2 4" id="KW-0474">Menaquinone biosynthesis</keyword>
<dbReference type="GO" id="GO:0009234">
    <property type="term" value="P:menaquinone biosynthetic process"/>
    <property type="evidence" value="ECO:0007669"/>
    <property type="project" value="UniProtKB-UniRule"/>
</dbReference>
<evidence type="ECO:0000256" key="3">
    <source>
        <dbReference type="ARBA" id="ARBA00023239"/>
    </source>
</evidence>
<proteinExistence type="inferred from homology"/>
<dbReference type="HAMAP" id="MF_00995">
    <property type="entry name" value="MqnA"/>
    <property type="match status" value="1"/>
</dbReference>
<dbReference type="EC" id="4.2.1.151" evidence="4"/>
<comment type="pathway">
    <text evidence="1 4">Quinol/quinone metabolism; menaquinone biosynthesis.</text>
</comment>
<dbReference type="Gene3D" id="3.40.190.10">
    <property type="entry name" value="Periplasmic binding protein-like II"/>
    <property type="match status" value="2"/>
</dbReference>